<dbReference type="PROSITE" id="PS51450">
    <property type="entry name" value="LRR"/>
    <property type="match status" value="4"/>
</dbReference>
<protein>
    <recommendedName>
        <fullName evidence="6">Leucine-rich repeat domain-containing protein</fullName>
    </recommendedName>
</protein>
<dbReference type="PROSITE" id="PS51257">
    <property type="entry name" value="PROKAR_LIPOPROTEIN"/>
    <property type="match status" value="1"/>
</dbReference>
<dbReference type="Gene3D" id="3.80.10.10">
    <property type="entry name" value="Ribonuclease Inhibitor"/>
    <property type="match status" value="1"/>
</dbReference>
<organism evidence="4 5">
    <name type="scientific">Sorangium cellulosum</name>
    <name type="common">Polyangium cellulosum</name>
    <dbReference type="NCBI Taxonomy" id="56"/>
    <lineage>
        <taxon>Bacteria</taxon>
        <taxon>Pseudomonadati</taxon>
        <taxon>Myxococcota</taxon>
        <taxon>Polyangia</taxon>
        <taxon>Polyangiales</taxon>
        <taxon>Polyangiaceae</taxon>
        <taxon>Sorangium</taxon>
    </lineage>
</organism>
<proteinExistence type="predicted"/>
<name>A0A2L0EMM2_SORCE</name>
<dbReference type="InterPro" id="IPR001611">
    <property type="entry name" value="Leu-rich_rpt"/>
</dbReference>
<evidence type="ECO:0000256" key="1">
    <source>
        <dbReference type="ARBA" id="ARBA00022614"/>
    </source>
</evidence>
<accession>A0A2L0EMM2</accession>
<reference evidence="4 5" key="1">
    <citation type="submission" date="2015-09" db="EMBL/GenBank/DDBJ databases">
        <title>Sorangium comparison.</title>
        <authorList>
            <person name="Zaburannyi N."/>
            <person name="Bunk B."/>
            <person name="Overmann J."/>
            <person name="Mueller R."/>
        </authorList>
    </citation>
    <scope>NUCLEOTIDE SEQUENCE [LARGE SCALE GENOMIC DNA]</scope>
    <source>
        <strain evidence="4 5">So ce26</strain>
    </source>
</reference>
<dbReference type="Proteomes" id="UP000238348">
    <property type="component" value="Chromosome"/>
</dbReference>
<dbReference type="InterPro" id="IPR032675">
    <property type="entry name" value="LRR_dom_sf"/>
</dbReference>
<dbReference type="InterPro" id="IPR050836">
    <property type="entry name" value="SDS22/Internalin_LRR"/>
</dbReference>
<dbReference type="PANTHER" id="PTHR46652:SF3">
    <property type="entry name" value="LEUCINE-RICH REPEAT-CONTAINING PROTEIN 9"/>
    <property type="match status" value="1"/>
</dbReference>
<evidence type="ECO:0008006" key="6">
    <source>
        <dbReference type="Google" id="ProtNLM"/>
    </source>
</evidence>
<dbReference type="AlphaFoldDB" id="A0A2L0EMM2"/>
<feature type="region of interest" description="Disordered" evidence="3">
    <location>
        <begin position="41"/>
        <end position="61"/>
    </location>
</feature>
<dbReference type="SUPFAM" id="SSF52058">
    <property type="entry name" value="L domain-like"/>
    <property type="match status" value="1"/>
</dbReference>
<evidence type="ECO:0000256" key="3">
    <source>
        <dbReference type="SAM" id="MobiDB-lite"/>
    </source>
</evidence>
<dbReference type="EMBL" id="CP012673">
    <property type="protein sequence ID" value="AUX40553.1"/>
    <property type="molecule type" value="Genomic_DNA"/>
</dbReference>
<gene>
    <name evidence="4" type="ORF">SOCE26_019540</name>
</gene>
<sequence>MRNANSISRWFGIVLLAGAAGTGCELAVLDPELDAMGAHGSPLAGGAAAPTDPGQAQETGGADGIDAAACTGALQIADPALEAALREAAGKPTGPLYPDDFASLDYVDVSSSGIESLSGIECLTSVTSLYLGHNLVTDLTPLSSLTELRFLSLESNQITDVSPLSSLVNLEQLSLNVNAISDVTPLGSLTNLYFLSLSLNPITDVSPLGALVELDKLYLVQTSVTTLAPLSGLSALTVLVASDSEITDISGLSTMTNLRWVALSNNNISNVYPLVANLGIGQGDSVFLLGNPINCDSASQAINLERLWRRGVELYTECPRRRWVTLP</sequence>
<dbReference type="Pfam" id="PF12799">
    <property type="entry name" value="LRR_4"/>
    <property type="match status" value="1"/>
</dbReference>
<evidence type="ECO:0000313" key="4">
    <source>
        <dbReference type="EMBL" id="AUX40553.1"/>
    </source>
</evidence>
<dbReference type="SMART" id="SM00365">
    <property type="entry name" value="LRR_SD22"/>
    <property type="match status" value="6"/>
</dbReference>
<dbReference type="PANTHER" id="PTHR46652">
    <property type="entry name" value="LEUCINE-RICH REPEAT AND IQ DOMAIN-CONTAINING PROTEIN 1-RELATED"/>
    <property type="match status" value="1"/>
</dbReference>
<keyword evidence="2" id="KW-0677">Repeat</keyword>
<evidence type="ECO:0000256" key="2">
    <source>
        <dbReference type="ARBA" id="ARBA00022737"/>
    </source>
</evidence>
<dbReference type="InterPro" id="IPR025875">
    <property type="entry name" value="Leu-rich_rpt_4"/>
</dbReference>
<evidence type="ECO:0000313" key="5">
    <source>
        <dbReference type="Proteomes" id="UP000238348"/>
    </source>
</evidence>
<keyword evidence="1" id="KW-0433">Leucine-rich repeat</keyword>